<sequence>MFRGDPPSTRLNVVISSFLHPKSNHEKFIKGHQLNSQVEIIIPGIPQRVYGPITTFLDPIMLSLIRKGDFVAMSDYGIHSSNNFCISGGKLFMSLEKDTFQQLGLEGKPSKFHEPRGSHFDLTIDLNKMNVGSKIYERTKWCLSRLSPARFLCTNGQEISFPNEYDSKKKEIVVEGTEEKMFDIDIPNIDIQRCAAPPKGQKREEKKREEKKREEKKREEESDMNESEESESEEEEEEGEEDEEYLMSLYDWIGAITTRMTSLITVSGYVGLDERHDEYTPQLPYQGMGECYTYRSRGMISSRYISDAVSELRDLIDRGAAPFAVISVWGFLKSPISWNECRHSDVFCGENDYAIILLPNGKYVIFTALGDRDVYS</sequence>
<proteinExistence type="predicted"/>
<dbReference type="GO" id="GO:0001682">
    <property type="term" value="P:tRNA 5'-leader removal"/>
    <property type="evidence" value="ECO:0007669"/>
    <property type="project" value="InterPro"/>
</dbReference>
<name>A0A2P6NSI2_9EUKA</name>
<dbReference type="STRING" id="1890364.A0A2P6NSI2"/>
<dbReference type="GO" id="GO:0000172">
    <property type="term" value="C:ribonuclease MRP complex"/>
    <property type="evidence" value="ECO:0007669"/>
    <property type="project" value="TreeGrafter"/>
</dbReference>
<dbReference type="InParanoid" id="A0A2P6NSI2"/>
<keyword evidence="3" id="KW-1185">Reference proteome</keyword>
<dbReference type="AlphaFoldDB" id="A0A2P6NSI2"/>
<evidence type="ECO:0000256" key="1">
    <source>
        <dbReference type="SAM" id="MobiDB-lite"/>
    </source>
</evidence>
<dbReference type="OrthoDB" id="63112at2759"/>
<evidence type="ECO:0000313" key="3">
    <source>
        <dbReference type="Proteomes" id="UP000241769"/>
    </source>
</evidence>
<reference evidence="2 3" key="1">
    <citation type="journal article" date="2018" name="Genome Biol. Evol.">
        <title>Multiple Roots of Fruiting Body Formation in Amoebozoa.</title>
        <authorList>
            <person name="Hillmann F."/>
            <person name="Forbes G."/>
            <person name="Novohradska S."/>
            <person name="Ferling I."/>
            <person name="Riege K."/>
            <person name="Groth M."/>
            <person name="Westermann M."/>
            <person name="Marz M."/>
            <person name="Spaller T."/>
            <person name="Winckler T."/>
            <person name="Schaap P."/>
            <person name="Glockner G."/>
        </authorList>
    </citation>
    <scope>NUCLEOTIDE SEQUENCE [LARGE SCALE GENOMIC DNA]</scope>
    <source>
        <strain evidence="2 3">Jena</strain>
    </source>
</reference>
<dbReference type="GO" id="GO:0030681">
    <property type="term" value="C:multimeric ribonuclease P complex"/>
    <property type="evidence" value="ECO:0007669"/>
    <property type="project" value="TreeGrafter"/>
</dbReference>
<dbReference type="PANTHER" id="PTHR15396">
    <property type="entry name" value="RIBONUCLEASE P PROTEIN SUBUNIT P40"/>
    <property type="match status" value="1"/>
</dbReference>
<feature type="compositionally biased region" description="Basic and acidic residues" evidence="1">
    <location>
        <begin position="201"/>
        <end position="220"/>
    </location>
</feature>
<dbReference type="EMBL" id="MDYQ01000025">
    <property type="protein sequence ID" value="PRP86932.1"/>
    <property type="molecule type" value="Genomic_DNA"/>
</dbReference>
<dbReference type="Pfam" id="PF08584">
    <property type="entry name" value="Ribonuc_P_40"/>
    <property type="match status" value="1"/>
</dbReference>
<dbReference type="Proteomes" id="UP000241769">
    <property type="component" value="Unassembled WGS sequence"/>
</dbReference>
<accession>A0A2P6NSI2</accession>
<feature type="region of interest" description="Disordered" evidence="1">
    <location>
        <begin position="193"/>
        <end position="243"/>
    </location>
</feature>
<protein>
    <submittedName>
        <fullName evidence="2">RNase P protein subunit</fullName>
    </submittedName>
</protein>
<dbReference type="PANTHER" id="PTHR15396:SF1">
    <property type="entry name" value="RIBONUCLEASE P PROTEIN SUBUNIT P40"/>
    <property type="match status" value="1"/>
</dbReference>
<dbReference type="FunCoup" id="A0A2P6NSI2">
    <property type="interactions" value="50"/>
</dbReference>
<dbReference type="GO" id="GO:0000171">
    <property type="term" value="F:ribonuclease MRP activity"/>
    <property type="evidence" value="ECO:0007669"/>
    <property type="project" value="TreeGrafter"/>
</dbReference>
<evidence type="ECO:0000313" key="2">
    <source>
        <dbReference type="EMBL" id="PRP86932.1"/>
    </source>
</evidence>
<gene>
    <name evidence="2" type="ORF">PROFUN_03680</name>
</gene>
<dbReference type="InterPro" id="IPR013893">
    <property type="entry name" value="RNase_P_Rpp40"/>
</dbReference>
<feature type="compositionally biased region" description="Acidic residues" evidence="1">
    <location>
        <begin position="221"/>
        <end position="243"/>
    </location>
</feature>
<comment type="caution">
    <text evidence="2">The sequence shown here is derived from an EMBL/GenBank/DDBJ whole genome shotgun (WGS) entry which is preliminary data.</text>
</comment>
<dbReference type="GO" id="GO:0000447">
    <property type="term" value="P:endonucleolytic cleavage in ITS1 to separate SSU-rRNA from 5.8S rRNA and LSU-rRNA from tricistronic rRNA transcript (SSU-rRNA, 5.8S rRNA, LSU-rRNA)"/>
    <property type="evidence" value="ECO:0007669"/>
    <property type="project" value="TreeGrafter"/>
</dbReference>
<organism evidence="2 3">
    <name type="scientific">Planoprotostelium fungivorum</name>
    <dbReference type="NCBI Taxonomy" id="1890364"/>
    <lineage>
        <taxon>Eukaryota</taxon>
        <taxon>Amoebozoa</taxon>
        <taxon>Evosea</taxon>
        <taxon>Variosea</taxon>
        <taxon>Cavosteliida</taxon>
        <taxon>Cavosteliaceae</taxon>
        <taxon>Planoprotostelium</taxon>
    </lineage>
</organism>
<dbReference type="GO" id="GO:0004526">
    <property type="term" value="F:ribonuclease P activity"/>
    <property type="evidence" value="ECO:0007669"/>
    <property type="project" value="TreeGrafter"/>
</dbReference>